<comment type="caution">
    <text evidence="9">The sequence shown here is derived from an EMBL/GenBank/DDBJ whole genome shotgun (WGS) entry which is preliminary data.</text>
</comment>
<evidence type="ECO:0000256" key="5">
    <source>
        <dbReference type="ARBA" id="ARBA00023150"/>
    </source>
</evidence>
<dbReference type="HAMAP" id="MF_03050">
    <property type="entry name" value="MOCOS"/>
    <property type="match status" value="1"/>
</dbReference>
<dbReference type="InterPro" id="IPR015424">
    <property type="entry name" value="PyrdxlP-dep_Trfase"/>
</dbReference>
<evidence type="ECO:0000313" key="10">
    <source>
        <dbReference type="Proteomes" id="UP000467840"/>
    </source>
</evidence>
<evidence type="ECO:0000256" key="1">
    <source>
        <dbReference type="ARBA" id="ARBA00022679"/>
    </source>
</evidence>
<evidence type="ECO:0000256" key="2">
    <source>
        <dbReference type="ARBA" id="ARBA00022723"/>
    </source>
</evidence>
<protein>
    <recommendedName>
        <fullName evidence="6">Molybdenum cofactor sulfurase</fullName>
        <shortName evidence="6">MCS</shortName>
        <shortName evidence="6">MOS</shortName>
        <shortName evidence="6">MoCo sulfurase</shortName>
        <ecNumber evidence="6">2.8.1.9</ecNumber>
    </recommendedName>
    <alternativeName>
        <fullName evidence="6">Molybdenum cofactor sulfurtransferase</fullName>
    </alternativeName>
</protein>
<comment type="function">
    <text evidence="6">Sulfurates the molybdenum cofactor. Sulfation of molybdenum is essential for xanthine dehydrogenase (XDH) and aldehyde oxidase (ADO) enzymes in which molybdenum cofactor is liganded by 1 oxygen and 1 sulfur atom in active form.</text>
</comment>
<comment type="similarity">
    <text evidence="6">Belongs to the class-V pyridoxal-phosphate-dependent aminotransferase family. MOCOS subfamily.</text>
</comment>
<comment type="cofactor">
    <cofactor evidence="6">
        <name>pyridoxal 5'-phosphate</name>
        <dbReference type="ChEBI" id="CHEBI:597326"/>
    </cofactor>
</comment>
<name>A0A6A6MKJ1_HEVBR</name>
<dbReference type="EMBL" id="JAAGAX010000006">
    <property type="protein sequence ID" value="KAF2312666.1"/>
    <property type="molecule type" value="Genomic_DNA"/>
</dbReference>
<dbReference type="SUPFAM" id="SSF50800">
    <property type="entry name" value="PK beta-barrel domain-like"/>
    <property type="match status" value="1"/>
</dbReference>
<keyword evidence="10" id="KW-1185">Reference proteome</keyword>
<keyword evidence="1 6" id="KW-0808">Transferase</keyword>
<feature type="modified residue" description="N6-(pyridoxal phosphate)lysine" evidence="6">
    <location>
        <position position="543"/>
    </location>
</feature>
<evidence type="ECO:0000256" key="3">
    <source>
        <dbReference type="ARBA" id="ARBA00022898"/>
    </source>
</evidence>
<accession>A0A6A6MKJ1</accession>
<dbReference type="Gene3D" id="2.60.120.330">
    <property type="entry name" value="B-lactam Antibiotic, Isopenicillin N Synthase, Chain"/>
    <property type="match status" value="1"/>
</dbReference>
<comment type="catalytic activity">
    <reaction evidence="6">
        <text>Mo-molybdopterin + L-cysteine + AH2 = thio-Mo-molybdopterin + L-alanine + A + H2O</text>
        <dbReference type="Rhea" id="RHEA:42636"/>
        <dbReference type="ChEBI" id="CHEBI:13193"/>
        <dbReference type="ChEBI" id="CHEBI:15377"/>
        <dbReference type="ChEBI" id="CHEBI:17499"/>
        <dbReference type="ChEBI" id="CHEBI:35235"/>
        <dbReference type="ChEBI" id="CHEBI:57972"/>
        <dbReference type="ChEBI" id="CHEBI:71302"/>
        <dbReference type="ChEBI" id="CHEBI:82685"/>
        <dbReference type="EC" id="2.8.1.9"/>
    </reaction>
</comment>
<dbReference type="InterPro" id="IPR005302">
    <property type="entry name" value="MoCF_Sase_C"/>
</dbReference>
<dbReference type="InterPro" id="IPR015421">
    <property type="entry name" value="PyrdxlP-dep_Trfase_major"/>
</dbReference>
<dbReference type="Proteomes" id="UP000467840">
    <property type="component" value="Chromosome 14"/>
</dbReference>
<evidence type="ECO:0000256" key="6">
    <source>
        <dbReference type="HAMAP-Rule" id="MF_03050"/>
    </source>
</evidence>
<reference evidence="9 10" key="1">
    <citation type="journal article" date="2020" name="Mol. Plant">
        <title>The Chromosome-Based Rubber Tree Genome Provides New Insights into Spurge Genome Evolution and Rubber Biosynthesis.</title>
        <authorList>
            <person name="Liu J."/>
            <person name="Shi C."/>
            <person name="Shi C.C."/>
            <person name="Li W."/>
            <person name="Zhang Q.J."/>
            <person name="Zhang Y."/>
            <person name="Li K."/>
            <person name="Lu H.F."/>
            <person name="Shi C."/>
            <person name="Zhu S.T."/>
            <person name="Xiao Z.Y."/>
            <person name="Nan H."/>
            <person name="Yue Y."/>
            <person name="Zhu X.G."/>
            <person name="Wu Y."/>
            <person name="Hong X.N."/>
            <person name="Fan G.Y."/>
            <person name="Tong Y."/>
            <person name="Zhang D."/>
            <person name="Mao C.L."/>
            <person name="Liu Y.L."/>
            <person name="Hao S.J."/>
            <person name="Liu W.Q."/>
            <person name="Lv M.Q."/>
            <person name="Zhang H.B."/>
            <person name="Liu Y."/>
            <person name="Hu-Tang G.R."/>
            <person name="Wang J.P."/>
            <person name="Wang J.H."/>
            <person name="Sun Y.H."/>
            <person name="Ni S.B."/>
            <person name="Chen W.B."/>
            <person name="Zhang X.C."/>
            <person name="Jiao Y.N."/>
            <person name="Eichler E.E."/>
            <person name="Li G.H."/>
            <person name="Liu X."/>
            <person name="Gao L.Z."/>
        </authorList>
    </citation>
    <scope>NUCLEOTIDE SEQUENCE [LARGE SCALE GENOMIC DNA]</scope>
    <source>
        <strain evidence="10">cv. GT1</strain>
        <tissue evidence="9">Leaf</tissue>
    </source>
</reference>
<dbReference type="Pfam" id="PF03473">
    <property type="entry name" value="MOSC"/>
    <property type="match status" value="1"/>
</dbReference>
<dbReference type="InterPro" id="IPR028886">
    <property type="entry name" value="MoCo_sulfurase"/>
</dbReference>
<dbReference type="PANTHER" id="PTHR14237:SF80">
    <property type="entry name" value="MOLYBDENUM COFACTOR SULFURASE"/>
    <property type="match status" value="1"/>
</dbReference>
<gene>
    <name evidence="9" type="ORF">GH714_039457</name>
</gene>
<dbReference type="InterPro" id="IPR026992">
    <property type="entry name" value="DIOX_N"/>
</dbReference>
<feature type="domain" description="Fe2OG dioxygenase" evidence="8">
    <location>
        <begin position="140"/>
        <end position="247"/>
    </location>
</feature>
<keyword evidence="5 6" id="KW-0501">Molybdenum cofactor biosynthesis</keyword>
<feature type="active site" evidence="6">
    <location>
        <position position="702"/>
    </location>
</feature>
<dbReference type="GO" id="GO:0016829">
    <property type="term" value="F:lyase activity"/>
    <property type="evidence" value="ECO:0007669"/>
    <property type="project" value="UniProtKB-UniRule"/>
</dbReference>
<dbReference type="PROSITE" id="PS51340">
    <property type="entry name" value="MOSC"/>
    <property type="match status" value="1"/>
</dbReference>
<keyword evidence="4" id="KW-0408">Iron</keyword>
<evidence type="ECO:0000259" key="7">
    <source>
        <dbReference type="PROSITE" id="PS51340"/>
    </source>
</evidence>
<dbReference type="Pfam" id="PF00266">
    <property type="entry name" value="Aminotran_5"/>
    <property type="match status" value="2"/>
</dbReference>
<dbReference type="Gene3D" id="3.40.640.10">
    <property type="entry name" value="Type I PLP-dependent aspartate aminotransferase-like (Major domain)"/>
    <property type="match status" value="1"/>
</dbReference>
<dbReference type="GO" id="GO:0006777">
    <property type="term" value="P:Mo-molybdopterin cofactor biosynthetic process"/>
    <property type="evidence" value="ECO:0007669"/>
    <property type="project" value="UniProtKB-UniRule"/>
</dbReference>
<dbReference type="InterPro" id="IPR027443">
    <property type="entry name" value="IPNS-like_sf"/>
</dbReference>
<dbReference type="Pfam" id="PF03476">
    <property type="entry name" value="MOSC_N"/>
    <property type="match status" value="1"/>
</dbReference>
<dbReference type="SUPFAM" id="SSF53383">
    <property type="entry name" value="PLP-dependent transferases"/>
    <property type="match status" value="1"/>
</dbReference>
<dbReference type="EC" id="2.8.1.9" evidence="6"/>
<dbReference type="SUPFAM" id="SSF51197">
    <property type="entry name" value="Clavaminate synthase-like"/>
    <property type="match status" value="1"/>
</dbReference>
<dbReference type="InterPro" id="IPR011037">
    <property type="entry name" value="Pyrv_Knase-like_insert_dom_sf"/>
</dbReference>
<dbReference type="GO" id="GO:0008265">
    <property type="term" value="F:molybdenum cofactor sulfurtransferase activity"/>
    <property type="evidence" value="ECO:0007669"/>
    <property type="project" value="UniProtKB-UniRule"/>
</dbReference>
<organism evidence="9 10">
    <name type="scientific">Hevea brasiliensis</name>
    <name type="common">Para rubber tree</name>
    <name type="synonym">Siphonia brasiliensis</name>
    <dbReference type="NCBI Taxonomy" id="3981"/>
    <lineage>
        <taxon>Eukaryota</taxon>
        <taxon>Viridiplantae</taxon>
        <taxon>Streptophyta</taxon>
        <taxon>Embryophyta</taxon>
        <taxon>Tracheophyta</taxon>
        <taxon>Spermatophyta</taxon>
        <taxon>Magnoliopsida</taxon>
        <taxon>eudicotyledons</taxon>
        <taxon>Gunneridae</taxon>
        <taxon>Pentapetalae</taxon>
        <taxon>rosids</taxon>
        <taxon>fabids</taxon>
        <taxon>Malpighiales</taxon>
        <taxon>Euphorbiaceae</taxon>
        <taxon>Crotonoideae</taxon>
        <taxon>Micrandreae</taxon>
        <taxon>Hevea</taxon>
    </lineage>
</organism>
<dbReference type="SUPFAM" id="SSF141673">
    <property type="entry name" value="MOSC N-terminal domain-like"/>
    <property type="match status" value="1"/>
</dbReference>
<dbReference type="Pfam" id="PF03171">
    <property type="entry name" value="2OG-FeII_Oxy"/>
    <property type="match status" value="1"/>
</dbReference>
<dbReference type="AlphaFoldDB" id="A0A6A6MKJ1"/>
<evidence type="ECO:0000256" key="4">
    <source>
        <dbReference type="ARBA" id="ARBA00023004"/>
    </source>
</evidence>
<dbReference type="GO" id="GO:0032787">
    <property type="term" value="P:monocarboxylic acid metabolic process"/>
    <property type="evidence" value="ECO:0007669"/>
    <property type="project" value="UniProtKB-ARBA"/>
</dbReference>
<evidence type="ECO:0000259" key="8">
    <source>
        <dbReference type="PROSITE" id="PS51471"/>
    </source>
</evidence>
<keyword evidence="3 6" id="KW-0663">Pyridoxal phosphate</keyword>
<dbReference type="GO" id="GO:0030170">
    <property type="term" value="F:pyridoxal phosphate binding"/>
    <property type="evidence" value="ECO:0007669"/>
    <property type="project" value="UniProtKB-UniRule"/>
</dbReference>
<dbReference type="PROSITE" id="PS51471">
    <property type="entry name" value="FE2OG_OXY"/>
    <property type="match status" value="1"/>
</dbReference>
<evidence type="ECO:0000313" key="9">
    <source>
        <dbReference type="EMBL" id="KAF2312666.1"/>
    </source>
</evidence>
<dbReference type="PANTHER" id="PTHR14237">
    <property type="entry name" value="MOLYBDOPTERIN COFACTOR SULFURASE MOSC"/>
    <property type="match status" value="1"/>
</dbReference>
<dbReference type="GO" id="GO:0030151">
    <property type="term" value="F:molybdenum ion binding"/>
    <property type="evidence" value="ECO:0007669"/>
    <property type="project" value="UniProtKB-UniRule"/>
</dbReference>
<dbReference type="Pfam" id="PF14226">
    <property type="entry name" value="DIOX_N"/>
    <property type="match status" value="1"/>
</dbReference>
<sequence length="1104" mass="123494">MAPSFSDTDSLFNFVVRDGNGVKGMVDLELLESLKIAAHKFFGLPPEKKAAYRKGVSPSPLVKYGTSFVPEKEKSLEWKDYVSMLYTNDSEALQVWPEEIKESALEYLRTSIKMARRVLEILIEKLGVTVDDAKIDALIGLNMVNMNFYPKCPNPELTVGVGRHSDMGTLTVLLQDEIGGLYVKLEENRDEEEKREWMEIPSVPNALVINIGDTLQILSNGRYKSAEHRVRTTSEQPRVSIPIFTIPKPTEKIGPLAQLVERDGVALYREEFGRDYGYPNGPRSIDEIRATEFKRLDQNGLTTDSLKKRNGSEIAGLVYLDHAGATLYSELQMEAIFKDLNSRVYGNPHSQSEASSATLEIVREARQQVLDYCNASPKDYKCIFTSGATAALKLIGEAFPWNHESNFMYTMENHNSVLGIREYALSQGAAAFAVDIESPVHHDGIRVSLHPVQRRYEAEFMEGEPMGDAYNLFAFPSECNFSGFRFSLELVKLIKDNSERISGGSQFCKGSWMVLIDAAKGCATQPPDLSKYPADFVVISFYKLFGYPTGLGALIVQNDAAKILKKNYFSGGTVAASFADVDFVKRRESVEELFEDGTISFLSIASMCHGFKILNSLTAPRICRHTASLTMYVEKMLLALRHENGAKVCMIYKSHASKVLCCESGSILSFNLKRPDGSWFGYREVEKLASLSGIQLRTGCFCNPGACAKYLGLSHLDLLSNLEAGHVCWDDNDIIQGKPTGAVRVSFGYMSTYEDAKKFIDFITRSFVSSPNKSANGNLFRPRSIPFSSDGQEKRHSSAGYYLKSITIYPIKSCGGFSVESWPLSSTGLQHDREWLLKSLTGEILTQKKVPEMCFISTSIDLNQGLMLVESPRCKAKLKINLRTDSYPCAKEEIELHAKRFEVQHCENDVNLWFSNAVGRPCTLLRCFSSKGYVCRNENRAMSMCRDVESRLSFANEAQFLLISEESISDLNNRLSQNVQKGTQGTSLQVNPMRFRPNLVISGGEPYAEDGWRSLKIGNKSFTSLGGCNRCQMINFVHRSGQVQRSNEPLATLATYRRVKGKILFGILLRYENSDKTGLQTDSCLQVGQEVHPDSEEGYTKYKE</sequence>
<keyword evidence="2" id="KW-0479">Metal-binding</keyword>
<dbReference type="InterPro" id="IPR005123">
    <property type="entry name" value="Oxoglu/Fe-dep_dioxygenase_dom"/>
</dbReference>
<dbReference type="InterPro" id="IPR044861">
    <property type="entry name" value="IPNS-like_FE2OG_OXY"/>
</dbReference>
<dbReference type="InterPro" id="IPR005303">
    <property type="entry name" value="MOCOS_middle"/>
</dbReference>
<proteinExistence type="inferred from homology"/>
<feature type="domain" description="MOSC" evidence="7">
    <location>
        <begin position="935"/>
        <end position="1094"/>
    </location>
</feature>
<dbReference type="InterPro" id="IPR000192">
    <property type="entry name" value="Aminotrans_V_dom"/>
</dbReference>